<feature type="compositionally biased region" description="Low complexity" evidence="11">
    <location>
        <begin position="26"/>
        <end position="39"/>
    </location>
</feature>
<dbReference type="InterPro" id="IPR000644">
    <property type="entry name" value="CBS_dom"/>
</dbReference>
<keyword evidence="3 10" id="KW-0812">Transmembrane</keyword>
<evidence type="ECO:0000256" key="5">
    <source>
        <dbReference type="ARBA" id="ARBA00022989"/>
    </source>
</evidence>
<dbReference type="InterPro" id="IPR014743">
    <property type="entry name" value="Cl-channel_core"/>
</dbReference>
<dbReference type="GO" id="GO:0005247">
    <property type="term" value="F:voltage-gated chloride channel activity"/>
    <property type="evidence" value="ECO:0007669"/>
    <property type="project" value="TreeGrafter"/>
</dbReference>
<evidence type="ECO:0000259" key="12">
    <source>
        <dbReference type="PROSITE" id="PS51371"/>
    </source>
</evidence>
<dbReference type="SUPFAM" id="SSF81340">
    <property type="entry name" value="Clc chloride channel"/>
    <property type="match status" value="1"/>
</dbReference>
<dbReference type="PROSITE" id="PS51371">
    <property type="entry name" value="CBS"/>
    <property type="match status" value="1"/>
</dbReference>
<protein>
    <recommendedName>
        <fullName evidence="10">Chloride channel protein</fullName>
    </recommendedName>
</protein>
<feature type="transmembrane region" description="Helical" evidence="10">
    <location>
        <begin position="150"/>
        <end position="172"/>
    </location>
</feature>
<dbReference type="GO" id="GO:0016020">
    <property type="term" value="C:membrane"/>
    <property type="evidence" value="ECO:0007669"/>
    <property type="project" value="UniProtKB-SubCell"/>
</dbReference>
<feature type="transmembrane region" description="Helical" evidence="10">
    <location>
        <begin position="426"/>
        <end position="445"/>
    </location>
</feature>
<dbReference type="AlphaFoldDB" id="A0A1X6PBD9"/>
<feature type="transmembrane region" description="Helical" evidence="10">
    <location>
        <begin position="386"/>
        <end position="406"/>
    </location>
</feature>
<evidence type="ECO:0000256" key="3">
    <source>
        <dbReference type="ARBA" id="ARBA00022692"/>
    </source>
</evidence>
<feature type="region of interest" description="Disordered" evidence="11">
    <location>
        <begin position="1"/>
        <end position="39"/>
    </location>
</feature>
<accession>A0A1X6PBD9</accession>
<evidence type="ECO:0000256" key="6">
    <source>
        <dbReference type="ARBA" id="ARBA00023065"/>
    </source>
</evidence>
<comment type="caution">
    <text evidence="10">Lacks conserved residue(s) required for the propagation of feature annotation.</text>
</comment>
<dbReference type="PANTHER" id="PTHR45720:SF10">
    <property type="entry name" value="CHLORIDE CHANNEL PROTEIN 2"/>
    <property type="match status" value="1"/>
</dbReference>
<evidence type="ECO:0000313" key="13">
    <source>
        <dbReference type="EMBL" id="OSX78056.1"/>
    </source>
</evidence>
<feature type="transmembrane region" description="Helical" evidence="10">
    <location>
        <begin position="466"/>
        <end position="484"/>
    </location>
</feature>
<feature type="compositionally biased region" description="Low complexity" evidence="11">
    <location>
        <begin position="692"/>
        <end position="706"/>
    </location>
</feature>
<evidence type="ECO:0000256" key="9">
    <source>
        <dbReference type="PROSITE-ProRule" id="PRU00703"/>
    </source>
</evidence>
<dbReference type="InterPro" id="IPR050970">
    <property type="entry name" value="Cl_channel_volt-gated"/>
</dbReference>
<evidence type="ECO:0000256" key="1">
    <source>
        <dbReference type="ARBA" id="ARBA00004141"/>
    </source>
</evidence>
<dbReference type="Gene3D" id="3.10.580.10">
    <property type="entry name" value="CBS-domain"/>
    <property type="match status" value="1"/>
</dbReference>
<dbReference type="InterPro" id="IPR046342">
    <property type="entry name" value="CBS_dom_sf"/>
</dbReference>
<keyword evidence="9" id="KW-0129">CBS domain</keyword>
<comment type="subcellular location">
    <subcellularLocation>
        <location evidence="1 10">Membrane</location>
        <topology evidence="1 10">Multi-pass membrane protein</topology>
    </subcellularLocation>
</comment>
<feature type="transmembrane region" description="Helical" evidence="10">
    <location>
        <begin position="192"/>
        <end position="219"/>
    </location>
</feature>
<evidence type="ECO:0000256" key="11">
    <source>
        <dbReference type="SAM" id="MobiDB-lite"/>
    </source>
</evidence>
<feature type="transmembrane region" description="Helical" evidence="10">
    <location>
        <begin position="341"/>
        <end position="360"/>
    </location>
</feature>
<name>A0A1X6PBD9_PORUM</name>
<keyword evidence="14" id="KW-1185">Reference proteome</keyword>
<dbReference type="PANTHER" id="PTHR45720">
    <property type="entry name" value="CHLORIDE CHANNEL PROTEIN 2"/>
    <property type="match status" value="1"/>
</dbReference>
<feature type="domain" description="CBS" evidence="12">
    <location>
        <begin position="637"/>
        <end position="698"/>
    </location>
</feature>
<keyword evidence="6 10" id="KW-0406">Ion transport</keyword>
<sequence>MPTAEEAGGSGGGSTARTRRGGSGSSRGAAADRVAAFASGLPGERVATAWRSSPPPPPDGGPAPVRWARTVVYYFLHGGAGDGPVGPAEAAATAAAAAPLLGARKKADTPTPDDEPDASGRLPLTAESSPGDWSWHRPADENTLLPKGAVAYLALIGMLTFGVCHAVAYAASALSSAVPAVVAAAGLAPTDGVVPLASASFALTCTVRVAFAVASFWLVRLLAPHCATGSGIPEMKCVLSGAFMPAALSGRTLGAKCAGLALSLASGMSIGKLGPFVHMSGMIAALVCRCRRFSALSRSATAQLSAISAAMAAGVGATFGAPLGGVLMSIELMATFYYSHWLPMALYCSLCGYFLVVLFFQADSVTFFQADFDGATDLHLAQLPKMASYVVLGVVCGLLGARLITYTSASYSWRVNTFPAASPAKGTALMVGWATLHTVLCYLAGGVMWQTQKAGVMSMFNDEAKPFAFVALPSWLPLPLWALSPVSLTVAVALKFFLTGVCLILPIPVGTFMPIFELGALVGRAYGELLRQAFGWGFVDPRATAILGAAGVTTGALHLASVAVVFLELTNGSVNILPLATVSIVAYTVSKSLTCDLFSEIIKKRRLPFLLGGRDRFPSENRAFHDAVAGMTAADVMDRTFPTVWAGSSVADVRRLLAAGQWPVCAVIDGPDSRKLLGSISRWDLQAALPAASPAGSSSSYGAAGRRNGGPEAEEVEGGVPLLANYDPAVGSAAVDGAPFAIPAATPYWKIQHYFRMIGVTSMYVTAGGQLIGQLTLVSFIDFTFSMGDGIESHAAAGRGGAPVAPLGGGGTSADMESFRQRVEEYAGNRRGRG</sequence>
<keyword evidence="2 10" id="KW-0813">Transport</keyword>
<evidence type="ECO:0000256" key="10">
    <source>
        <dbReference type="RuleBase" id="RU361221"/>
    </source>
</evidence>
<dbReference type="Proteomes" id="UP000218209">
    <property type="component" value="Unassembled WGS sequence"/>
</dbReference>
<keyword evidence="8 10" id="KW-0868">Chloride</keyword>
<feature type="region of interest" description="Disordered" evidence="11">
    <location>
        <begin position="692"/>
        <end position="715"/>
    </location>
</feature>
<dbReference type="OrthoDB" id="4564at2759"/>
<keyword evidence="4" id="KW-0677">Repeat</keyword>
<dbReference type="EMBL" id="KV918822">
    <property type="protein sequence ID" value="OSX78056.1"/>
    <property type="molecule type" value="Genomic_DNA"/>
</dbReference>
<feature type="transmembrane region" description="Helical" evidence="10">
    <location>
        <begin position="543"/>
        <end position="567"/>
    </location>
</feature>
<dbReference type="PRINTS" id="PR00762">
    <property type="entry name" value="CLCHANNEL"/>
</dbReference>
<comment type="similarity">
    <text evidence="10">Belongs to the chloride channel (TC 2.A.49) family.</text>
</comment>
<gene>
    <name evidence="13" type="ORF">BU14_0125s0044</name>
</gene>
<evidence type="ECO:0000313" key="14">
    <source>
        <dbReference type="Proteomes" id="UP000218209"/>
    </source>
</evidence>
<dbReference type="Gene3D" id="1.10.3080.10">
    <property type="entry name" value="Clc chloride channel"/>
    <property type="match status" value="1"/>
</dbReference>
<evidence type="ECO:0000256" key="4">
    <source>
        <dbReference type="ARBA" id="ARBA00022737"/>
    </source>
</evidence>
<feature type="region of interest" description="Disordered" evidence="11">
    <location>
        <begin position="103"/>
        <end position="137"/>
    </location>
</feature>
<proteinExistence type="inferred from homology"/>
<dbReference type="Pfam" id="PF00654">
    <property type="entry name" value="Voltage_CLC"/>
    <property type="match status" value="1"/>
</dbReference>
<keyword evidence="7 10" id="KW-0472">Membrane</keyword>
<reference evidence="13 14" key="1">
    <citation type="submission" date="2017-03" db="EMBL/GenBank/DDBJ databases">
        <title>WGS assembly of Porphyra umbilicalis.</title>
        <authorList>
            <person name="Brawley S.H."/>
            <person name="Blouin N.A."/>
            <person name="Ficko-Blean E."/>
            <person name="Wheeler G.L."/>
            <person name="Lohr M."/>
            <person name="Goodson H.V."/>
            <person name="Jenkins J.W."/>
            <person name="Blaby-Haas C.E."/>
            <person name="Helliwell K.E."/>
            <person name="Chan C."/>
            <person name="Marriage T."/>
            <person name="Bhattacharya D."/>
            <person name="Klein A.S."/>
            <person name="Badis Y."/>
            <person name="Brodie J."/>
            <person name="Cao Y."/>
            <person name="Collen J."/>
            <person name="Dittami S.M."/>
            <person name="Gachon C.M."/>
            <person name="Green B.R."/>
            <person name="Karpowicz S."/>
            <person name="Kim J.W."/>
            <person name="Kudahl U."/>
            <person name="Lin S."/>
            <person name="Michel G."/>
            <person name="Mittag M."/>
            <person name="Olson B.J."/>
            <person name="Pangilinan J."/>
            <person name="Peng Y."/>
            <person name="Qiu H."/>
            <person name="Shu S."/>
            <person name="Singer J.T."/>
            <person name="Smith A.G."/>
            <person name="Sprecher B.N."/>
            <person name="Wagner V."/>
            <person name="Wang W."/>
            <person name="Wang Z.-Y."/>
            <person name="Yan J."/>
            <person name="Yarish C."/>
            <person name="Zoeuner-Riek S."/>
            <person name="Zhuang Y."/>
            <person name="Zou Y."/>
            <person name="Lindquist E.A."/>
            <person name="Grimwood J."/>
            <person name="Barry K."/>
            <person name="Rokhsar D.S."/>
            <person name="Schmutz J."/>
            <person name="Stiller J.W."/>
            <person name="Grossman A.R."/>
            <person name="Prochnik S.E."/>
        </authorList>
    </citation>
    <scope>NUCLEOTIDE SEQUENCE [LARGE SCALE GENOMIC DNA]</scope>
    <source>
        <strain evidence="13">4086291</strain>
    </source>
</reference>
<organism evidence="13 14">
    <name type="scientific">Porphyra umbilicalis</name>
    <name type="common">Purple laver</name>
    <name type="synonym">Red alga</name>
    <dbReference type="NCBI Taxonomy" id="2786"/>
    <lineage>
        <taxon>Eukaryota</taxon>
        <taxon>Rhodophyta</taxon>
        <taxon>Bangiophyceae</taxon>
        <taxon>Bangiales</taxon>
        <taxon>Bangiaceae</taxon>
        <taxon>Porphyra</taxon>
    </lineage>
</organism>
<keyword evidence="5 10" id="KW-1133">Transmembrane helix</keyword>
<dbReference type="SUPFAM" id="SSF54631">
    <property type="entry name" value="CBS-domain pair"/>
    <property type="match status" value="1"/>
</dbReference>
<dbReference type="InterPro" id="IPR001807">
    <property type="entry name" value="ClC"/>
</dbReference>
<feature type="transmembrane region" description="Helical" evidence="10">
    <location>
        <begin position="496"/>
        <end position="522"/>
    </location>
</feature>
<feature type="transmembrane region" description="Helical" evidence="10">
    <location>
        <begin position="301"/>
        <end position="321"/>
    </location>
</feature>
<evidence type="ECO:0000256" key="7">
    <source>
        <dbReference type="ARBA" id="ARBA00023136"/>
    </source>
</evidence>
<evidence type="ECO:0000256" key="8">
    <source>
        <dbReference type="ARBA" id="ARBA00023214"/>
    </source>
</evidence>
<evidence type="ECO:0000256" key="2">
    <source>
        <dbReference type="ARBA" id="ARBA00022448"/>
    </source>
</evidence>